<dbReference type="Proteomes" id="UP000689195">
    <property type="component" value="Unassembled WGS sequence"/>
</dbReference>
<proteinExistence type="predicted"/>
<dbReference type="OrthoDB" id="309942at2759"/>
<keyword evidence="1" id="KW-0853">WD repeat</keyword>
<keyword evidence="2" id="KW-0677">Repeat</keyword>
<evidence type="ECO:0000313" key="4">
    <source>
        <dbReference type="EMBL" id="CAD8163580.1"/>
    </source>
</evidence>
<sequence length="555" mass="64757">MSSQILCNSGVPKLICQKAICEKQNLKNKEIFSCNLQKTITDDAITDCKGCIGKQKDKTINYCQINFQDFFLQLITQRKEEQEILSQVREIERRLQQSVENAKQEIERAQVNIKKIGETIKSMCLFQNNSKLEECLRLKEQTSLDLVKKMIKEFREKITIIEDNQQQNNQQININPDKLNIIYKNGTIIIDDFLKNKLSQMSQMLNSFELQVQQINRTNDNFIQEQNQIINTKYKQIGKADNLTFKKLYNLRFNRSNNLFAFGTNNLDNNKAYCAEIWKIDNNQIQQIQKLQQYPDVTALCFSKKDDSLFTGSLDSKIIYWIPQSNGEYKEQELKNRKDIKGQINYIEINQKSNILAVGSEELNIYTIKNNELLQITHYLQEVKNLAFSNCNQIIIAQFMINNKEKIELFQIKQTGENFEIINLGEVIQTQEIQPITTTRFLHINLQNQINLFKLDNNRFQKIENYSIKKLNSIEKCGIGFCSNNNNKCNLLAFSQNINNNQITQILKINEQNQVTLLQSIQQMGLKLFFSNNGQVLVIWNGDSFVIYKNTSQTI</sequence>
<organism evidence="4 5">
    <name type="scientific">Paramecium pentaurelia</name>
    <dbReference type="NCBI Taxonomy" id="43138"/>
    <lineage>
        <taxon>Eukaryota</taxon>
        <taxon>Sar</taxon>
        <taxon>Alveolata</taxon>
        <taxon>Ciliophora</taxon>
        <taxon>Intramacronucleata</taxon>
        <taxon>Oligohymenophorea</taxon>
        <taxon>Peniculida</taxon>
        <taxon>Parameciidae</taxon>
        <taxon>Paramecium</taxon>
    </lineage>
</organism>
<reference evidence="4" key="1">
    <citation type="submission" date="2021-01" db="EMBL/GenBank/DDBJ databases">
        <authorList>
            <consortium name="Genoscope - CEA"/>
            <person name="William W."/>
        </authorList>
    </citation>
    <scope>NUCLEOTIDE SEQUENCE</scope>
</reference>
<evidence type="ECO:0008006" key="6">
    <source>
        <dbReference type="Google" id="ProtNLM"/>
    </source>
</evidence>
<name>A0A8S1UFN5_9CILI</name>
<keyword evidence="5" id="KW-1185">Reference proteome</keyword>
<evidence type="ECO:0000313" key="5">
    <source>
        <dbReference type="Proteomes" id="UP000689195"/>
    </source>
</evidence>
<dbReference type="PANTHER" id="PTHR19848">
    <property type="entry name" value="WD40 REPEAT PROTEIN"/>
    <property type="match status" value="1"/>
</dbReference>
<evidence type="ECO:0000256" key="1">
    <source>
        <dbReference type="ARBA" id="ARBA00022574"/>
    </source>
</evidence>
<dbReference type="EMBL" id="CAJJDO010000039">
    <property type="protein sequence ID" value="CAD8163580.1"/>
    <property type="molecule type" value="Genomic_DNA"/>
</dbReference>
<protein>
    <recommendedName>
        <fullName evidence="6">WD40-repeat-containing domain</fullName>
    </recommendedName>
</protein>
<feature type="coiled-coil region" evidence="3">
    <location>
        <begin position="85"/>
        <end position="119"/>
    </location>
</feature>
<accession>A0A8S1UFN5</accession>
<comment type="caution">
    <text evidence="4">The sequence shown here is derived from an EMBL/GenBank/DDBJ whole genome shotgun (WGS) entry which is preliminary data.</text>
</comment>
<evidence type="ECO:0000256" key="2">
    <source>
        <dbReference type="ARBA" id="ARBA00022737"/>
    </source>
</evidence>
<evidence type="ECO:0000256" key="3">
    <source>
        <dbReference type="SAM" id="Coils"/>
    </source>
</evidence>
<gene>
    <name evidence="4" type="ORF">PPENT_87.1.T0390292</name>
</gene>
<dbReference type="AlphaFoldDB" id="A0A8S1UFN5"/>
<dbReference type="PANTHER" id="PTHR19848:SF8">
    <property type="entry name" value="F-BOX AND WD REPEAT DOMAIN CONTAINING 7"/>
    <property type="match status" value="1"/>
</dbReference>
<keyword evidence="3" id="KW-0175">Coiled coil</keyword>